<dbReference type="SMART" id="SM00507">
    <property type="entry name" value="HNHc"/>
    <property type="match status" value="1"/>
</dbReference>
<dbReference type="OrthoDB" id="962665at2"/>
<dbReference type="GO" id="GO:0003676">
    <property type="term" value="F:nucleic acid binding"/>
    <property type="evidence" value="ECO:0007669"/>
    <property type="project" value="InterPro"/>
</dbReference>
<sequence length="118" mass="13433">MPSVAKKPCSRPGCSNLTRERYCPDHAQLTQQKDRERGTAAQRGYDSKWRTARAGYLAKHPLCVECQRVGVIKAAMVVDHIKPHKGDKALFWDRGNWQPLCKHHHDVKTVREDGGFGR</sequence>
<dbReference type="AlphaFoldDB" id="A0A081NWP2"/>
<evidence type="ECO:0000256" key="5">
    <source>
        <dbReference type="SAM" id="MobiDB-lite"/>
    </source>
</evidence>
<accession>A0A081NWP2</accession>
<proteinExistence type="inferred from homology"/>
<gene>
    <name evidence="7" type="ORF">ET33_21195</name>
</gene>
<keyword evidence="1" id="KW-0540">Nuclease</keyword>
<evidence type="ECO:0000256" key="2">
    <source>
        <dbReference type="ARBA" id="ARBA00022801"/>
    </source>
</evidence>
<feature type="domain" description="HNH nuclease" evidence="6">
    <location>
        <begin position="51"/>
        <end position="106"/>
    </location>
</feature>
<dbReference type="InterPro" id="IPR002711">
    <property type="entry name" value="HNH"/>
</dbReference>
<dbReference type="PANTHER" id="PTHR41286:SF1">
    <property type="entry name" value="HNH NUCLEASE YAJD-RELATED"/>
    <property type="match status" value="1"/>
</dbReference>
<dbReference type="EMBL" id="JNVM01000031">
    <property type="protein sequence ID" value="KEQ22865.1"/>
    <property type="molecule type" value="Genomic_DNA"/>
</dbReference>
<evidence type="ECO:0000256" key="1">
    <source>
        <dbReference type="ARBA" id="ARBA00022722"/>
    </source>
</evidence>
<dbReference type="CDD" id="cd00085">
    <property type="entry name" value="HNHc"/>
    <property type="match status" value="1"/>
</dbReference>
<comment type="caution">
    <text evidence="7">The sequence shown here is derived from an EMBL/GenBank/DDBJ whole genome shotgun (WGS) entry which is preliminary data.</text>
</comment>
<dbReference type="RefSeq" id="WP_036690183.1">
    <property type="nucleotide sequence ID" value="NZ_JNVM01000031.1"/>
</dbReference>
<organism evidence="7 8">
    <name type="scientific">Paenibacillus tyrfis</name>
    <dbReference type="NCBI Taxonomy" id="1501230"/>
    <lineage>
        <taxon>Bacteria</taxon>
        <taxon>Bacillati</taxon>
        <taxon>Bacillota</taxon>
        <taxon>Bacilli</taxon>
        <taxon>Bacillales</taxon>
        <taxon>Paenibacillaceae</taxon>
        <taxon>Paenibacillus</taxon>
    </lineage>
</organism>
<feature type="region of interest" description="Disordered" evidence="5">
    <location>
        <begin position="25"/>
        <end position="44"/>
    </location>
</feature>
<evidence type="ECO:0000256" key="3">
    <source>
        <dbReference type="ARBA" id="ARBA00038412"/>
    </source>
</evidence>
<dbReference type="GO" id="GO:0004519">
    <property type="term" value="F:endonuclease activity"/>
    <property type="evidence" value="ECO:0007669"/>
    <property type="project" value="UniProtKB-KW"/>
</dbReference>
<name>A0A081NWP2_9BACL</name>
<dbReference type="PANTHER" id="PTHR41286">
    <property type="entry name" value="HNH NUCLEASE YAJD-RELATED"/>
    <property type="match status" value="1"/>
</dbReference>
<evidence type="ECO:0000256" key="4">
    <source>
        <dbReference type="ARBA" id="ARBA00040194"/>
    </source>
</evidence>
<comment type="similarity">
    <text evidence="3">Belongs to the HNH nuclease family.</text>
</comment>
<dbReference type="Pfam" id="PF01844">
    <property type="entry name" value="HNH"/>
    <property type="match status" value="1"/>
</dbReference>
<reference evidence="7 8" key="1">
    <citation type="submission" date="2014-06" db="EMBL/GenBank/DDBJ databases">
        <title>Draft genome sequence of Paenibacillus sp. MSt1.</title>
        <authorList>
            <person name="Aw Y.K."/>
            <person name="Ong K.S."/>
            <person name="Gan H.M."/>
            <person name="Lee S.M."/>
        </authorList>
    </citation>
    <scope>NUCLEOTIDE SEQUENCE [LARGE SCALE GENOMIC DNA]</scope>
    <source>
        <strain evidence="7 8">MSt1</strain>
    </source>
</reference>
<dbReference type="GO" id="GO:0008270">
    <property type="term" value="F:zinc ion binding"/>
    <property type="evidence" value="ECO:0007669"/>
    <property type="project" value="InterPro"/>
</dbReference>
<dbReference type="GO" id="GO:0016787">
    <property type="term" value="F:hydrolase activity"/>
    <property type="evidence" value="ECO:0007669"/>
    <property type="project" value="UniProtKB-KW"/>
</dbReference>
<dbReference type="Gene3D" id="1.10.30.50">
    <property type="match status" value="1"/>
</dbReference>
<dbReference type="InterPro" id="IPR003615">
    <property type="entry name" value="HNH_nuc"/>
</dbReference>
<dbReference type="Proteomes" id="UP000028123">
    <property type="component" value="Unassembled WGS sequence"/>
</dbReference>
<dbReference type="GO" id="GO:0005829">
    <property type="term" value="C:cytosol"/>
    <property type="evidence" value="ECO:0007669"/>
    <property type="project" value="TreeGrafter"/>
</dbReference>
<keyword evidence="2" id="KW-0378">Hydrolase</keyword>
<evidence type="ECO:0000313" key="8">
    <source>
        <dbReference type="Proteomes" id="UP000028123"/>
    </source>
</evidence>
<evidence type="ECO:0000259" key="6">
    <source>
        <dbReference type="SMART" id="SM00507"/>
    </source>
</evidence>
<keyword evidence="8" id="KW-1185">Reference proteome</keyword>
<protein>
    <recommendedName>
        <fullName evidence="4">Putative HNH nuclease YajD</fullName>
    </recommendedName>
</protein>
<keyword evidence="7" id="KW-0255">Endonuclease</keyword>
<dbReference type="eggNOG" id="COG1403">
    <property type="taxonomic scope" value="Bacteria"/>
</dbReference>
<evidence type="ECO:0000313" key="7">
    <source>
        <dbReference type="EMBL" id="KEQ22865.1"/>
    </source>
</evidence>